<dbReference type="AlphaFoldDB" id="A0A382UK73"/>
<evidence type="ECO:0000259" key="1">
    <source>
        <dbReference type="Pfam" id="PF03968"/>
    </source>
</evidence>
<feature type="non-terminal residue" evidence="2">
    <location>
        <position position="233"/>
    </location>
</feature>
<feature type="domain" description="Organic solvent tolerance-like N-terminal" evidence="1">
    <location>
        <begin position="31"/>
        <end position="144"/>
    </location>
</feature>
<dbReference type="EMBL" id="UINC01144616">
    <property type="protein sequence ID" value="SVD34235.1"/>
    <property type="molecule type" value="Genomic_DNA"/>
</dbReference>
<evidence type="ECO:0000313" key="2">
    <source>
        <dbReference type="EMBL" id="SVD34235.1"/>
    </source>
</evidence>
<reference evidence="2" key="1">
    <citation type="submission" date="2018-05" db="EMBL/GenBank/DDBJ databases">
        <authorList>
            <person name="Lanie J.A."/>
            <person name="Ng W.-L."/>
            <person name="Kazmierczak K.M."/>
            <person name="Andrzejewski T.M."/>
            <person name="Davidsen T.M."/>
            <person name="Wayne K.J."/>
            <person name="Tettelin H."/>
            <person name="Glass J.I."/>
            <person name="Rusch D."/>
            <person name="Podicherti R."/>
            <person name="Tsui H.-C.T."/>
            <person name="Winkler M.E."/>
        </authorList>
    </citation>
    <scope>NUCLEOTIDE SEQUENCE</scope>
</reference>
<sequence length="233" mass="26777">MKNKILQITKLIFFIINLFFISSLIYADEFEIEALKIEYDNKDEKLLATGDVVAKSNDGLIINAQKVIYNKKNNTLEAKKSVVIKDESSNSEIRGENILLDKEKEKILSFGKTYIYFKDNYNIVTSDIIFDRNKNTIRSNNLTSGLDKEGNKLTLDNFVYHIQNYNLRSQGKIQMSDTLNNNYFFKNIVVDVKNEKFAGSDVRIAFNKNTFNNDNNDPRLVANSAIVSKNKTI</sequence>
<protein>
    <recommendedName>
        <fullName evidence="1">Organic solvent tolerance-like N-terminal domain-containing protein</fullName>
    </recommendedName>
</protein>
<gene>
    <name evidence="2" type="ORF">METZ01_LOCUS387089</name>
</gene>
<dbReference type="Pfam" id="PF03968">
    <property type="entry name" value="LptD_N"/>
    <property type="match status" value="1"/>
</dbReference>
<name>A0A382UK73_9ZZZZ</name>
<dbReference type="Gene3D" id="2.60.450.10">
    <property type="entry name" value="Lipopolysaccharide (LPS) transport protein A like domain"/>
    <property type="match status" value="1"/>
</dbReference>
<proteinExistence type="predicted"/>
<dbReference type="InterPro" id="IPR005653">
    <property type="entry name" value="OstA-like_N"/>
</dbReference>
<organism evidence="2">
    <name type="scientific">marine metagenome</name>
    <dbReference type="NCBI Taxonomy" id="408172"/>
    <lineage>
        <taxon>unclassified sequences</taxon>
        <taxon>metagenomes</taxon>
        <taxon>ecological metagenomes</taxon>
    </lineage>
</organism>
<accession>A0A382UK73</accession>